<dbReference type="Pfam" id="PF00389">
    <property type="entry name" value="2-Hacid_dh"/>
    <property type="match status" value="1"/>
</dbReference>
<dbReference type="STRING" id="1907941.BKE30_08540"/>
<keyword evidence="7" id="KW-0670">Pyruvate</keyword>
<dbReference type="Pfam" id="PF02826">
    <property type="entry name" value="2-Hacid_dh_C"/>
    <property type="match status" value="1"/>
</dbReference>
<dbReference type="AlphaFoldDB" id="A0A1S8CUI4"/>
<dbReference type="OrthoDB" id="9805416at2"/>
<dbReference type="RefSeq" id="WP_076878181.1">
    <property type="nucleotide sequence ID" value="NZ_MLCN01000022.1"/>
</dbReference>
<evidence type="ECO:0000256" key="2">
    <source>
        <dbReference type="ARBA" id="ARBA00023002"/>
    </source>
</evidence>
<dbReference type="PANTHER" id="PTHR10996">
    <property type="entry name" value="2-HYDROXYACID DEHYDROGENASE-RELATED"/>
    <property type="match status" value="1"/>
</dbReference>
<evidence type="ECO:0000259" key="5">
    <source>
        <dbReference type="Pfam" id="PF00389"/>
    </source>
</evidence>
<dbReference type="PROSITE" id="PS00065">
    <property type="entry name" value="D_2_HYDROXYACID_DH_1"/>
    <property type="match status" value="1"/>
</dbReference>
<dbReference type="EMBL" id="MLCN01000022">
    <property type="protein sequence ID" value="ONG39816.1"/>
    <property type="molecule type" value="Genomic_DNA"/>
</dbReference>
<evidence type="ECO:0000313" key="7">
    <source>
        <dbReference type="EMBL" id="ONG39816.1"/>
    </source>
</evidence>
<evidence type="ECO:0000256" key="1">
    <source>
        <dbReference type="ARBA" id="ARBA00005854"/>
    </source>
</evidence>
<sequence length="324" mass="35838">MKKTVVGFSNLSNPLQQKLKEAFNLLMINPKAGNLEAQFQDLLPQADGMIGSGRVLNESILQYAYRLKVISSISVGFDNYDVDYLNQRGILLTNTPDVLTETTADLSFALLMTAARRVAELDQWTKQGNWRKTVQPTQYGVDVYGKTLGIVGLGNIGAAMARRGRFGFNMNVLYYSQHAKPELEQQLGAQRCSLDALLQQSDFVSVHVALNEHTHHLIGREQLTRMKKSAILINVARGQVIDEQALIDALSQQQILGAGLDVYTREPLPDSALFAMPNVVTLPHIGSATIETRQAMNDLAFDNLYSALNGKQPAYMVNPSVWSN</sequence>
<dbReference type="GO" id="GO:0030267">
    <property type="term" value="F:glyoxylate reductase (NADPH) activity"/>
    <property type="evidence" value="ECO:0007669"/>
    <property type="project" value="TreeGrafter"/>
</dbReference>
<name>A0A1S8CUI4_9GAMM</name>
<dbReference type="SUPFAM" id="SSF51735">
    <property type="entry name" value="NAD(P)-binding Rossmann-fold domains"/>
    <property type="match status" value="1"/>
</dbReference>
<comment type="caution">
    <text evidence="7">The sequence shown here is derived from an EMBL/GenBank/DDBJ whole genome shotgun (WGS) entry which is preliminary data.</text>
</comment>
<evidence type="ECO:0000256" key="3">
    <source>
        <dbReference type="ARBA" id="ARBA00023027"/>
    </source>
</evidence>
<dbReference type="GO" id="GO:0005829">
    <property type="term" value="C:cytosol"/>
    <property type="evidence" value="ECO:0007669"/>
    <property type="project" value="TreeGrafter"/>
</dbReference>
<dbReference type="CDD" id="cd05301">
    <property type="entry name" value="GDH"/>
    <property type="match status" value="1"/>
</dbReference>
<evidence type="ECO:0000259" key="6">
    <source>
        <dbReference type="Pfam" id="PF02826"/>
    </source>
</evidence>
<feature type="domain" description="D-isomer specific 2-hydroxyacid dehydrogenase NAD-binding" evidence="6">
    <location>
        <begin position="108"/>
        <end position="286"/>
    </location>
</feature>
<evidence type="ECO:0000256" key="4">
    <source>
        <dbReference type="RuleBase" id="RU003719"/>
    </source>
</evidence>
<proteinExistence type="inferred from homology"/>
<feature type="domain" description="D-isomer specific 2-hydroxyacid dehydrogenase catalytic" evidence="5">
    <location>
        <begin position="12"/>
        <end position="318"/>
    </location>
</feature>
<dbReference type="InterPro" id="IPR029752">
    <property type="entry name" value="D-isomer_DH_CS1"/>
</dbReference>
<keyword evidence="8" id="KW-1185">Reference proteome</keyword>
<evidence type="ECO:0000313" key="8">
    <source>
        <dbReference type="Proteomes" id="UP000192132"/>
    </source>
</evidence>
<dbReference type="InterPro" id="IPR029753">
    <property type="entry name" value="D-isomer_DH_CS"/>
</dbReference>
<reference evidence="7 8" key="1">
    <citation type="submission" date="2016-10" db="EMBL/GenBank/DDBJ databases">
        <title>Draft Genome sequence of Alkanindiges sp. strain H1.</title>
        <authorList>
            <person name="Subhash Y."/>
            <person name="Lee S."/>
        </authorList>
    </citation>
    <scope>NUCLEOTIDE SEQUENCE [LARGE SCALE GENOMIC DNA]</scope>
    <source>
        <strain evidence="7 8">H1</strain>
    </source>
</reference>
<dbReference type="PROSITE" id="PS00671">
    <property type="entry name" value="D_2_HYDROXYACID_DH_3"/>
    <property type="match status" value="1"/>
</dbReference>
<dbReference type="InterPro" id="IPR036291">
    <property type="entry name" value="NAD(P)-bd_dom_sf"/>
</dbReference>
<dbReference type="InterPro" id="IPR006139">
    <property type="entry name" value="D-isomer_2_OHA_DH_cat_dom"/>
</dbReference>
<dbReference type="Proteomes" id="UP000192132">
    <property type="component" value="Unassembled WGS sequence"/>
</dbReference>
<dbReference type="GO" id="GO:0016618">
    <property type="term" value="F:hydroxypyruvate reductase [NAD(P)H] activity"/>
    <property type="evidence" value="ECO:0007669"/>
    <property type="project" value="TreeGrafter"/>
</dbReference>
<dbReference type="Gene3D" id="3.40.50.720">
    <property type="entry name" value="NAD(P)-binding Rossmann-like Domain"/>
    <property type="match status" value="2"/>
</dbReference>
<accession>A0A1S8CUI4</accession>
<keyword evidence="3" id="KW-0520">NAD</keyword>
<dbReference type="PANTHER" id="PTHR10996:SF283">
    <property type="entry name" value="GLYOXYLATE_HYDROXYPYRUVATE REDUCTASE B"/>
    <property type="match status" value="1"/>
</dbReference>
<dbReference type="FunFam" id="3.40.50.720:FF:000462">
    <property type="entry name" value="Glyoxylate reductase (NADP+)"/>
    <property type="match status" value="1"/>
</dbReference>
<protein>
    <submittedName>
        <fullName evidence="7">Bifunctional glyoxylate/hydroxypyruvate reductase B</fullName>
    </submittedName>
</protein>
<comment type="similarity">
    <text evidence="1 4">Belongs to the D-isomer specific 2-hydroxyacid dehydrogenase family.</text>
</comment>
<dbReference type="SUPFAM" id="SSF52283">
    <property type="entry name" value="Formate/glycerate dehydrogenase catalytic domain-like"/>
    <property type="match status" value="1"/>
</dbReference>
<dbReference type="InterPro" id="IPR050223">
    <property type="entry name" value="D-isomer_2-hydroxyacid_DH"/>
</dbReference>
<dbReference type="GO" id="GO:0051287">
    <property type="term" value="F:NAD binding"/>
    <property type="evidence" value="ECO:0007669"/>
    <property type="project" value="InterPro"/>
</dbReference>
<keyword evidence="2 4" id="KW-0560">Oxidoreductase</keyword>
<gene>
    <name evidence="7" type="ORF">BKE30_08540</name>
</gene>
<dbReference type="InterPro" id="IPR006140">
    <property type="entry name" value="D-isomer_DH_NAD-bd"/>
</dbReference>
<organism evidence="7 8">
    <name type="scientific">Alkanindiges hydrocarboniclasticus</name>
    <dbReference type="NCBI Taxonomy" id="1907941"/>
    <lineage>
        <taxon>Bacteria</taxon>
        <taxon>Pseudomonadati</taxon>
        <taxon>Pseudomonadota</taxon>
        <taxon>Gammaproteobacteria</taxon>
        <taxon>Moraxellales</taxon>
        <taxon>Moraxellaceae</taxon>
        <taxon>Alkanindiges</taxon>
    </lineage>
</organism>